<evidence type="ECO:0000256" key="5">
    <source>
        <dbReference type="ARBA" id="ARBA00017322"/>
    </source>
</evidence>
<evidence type="ECO:0000256" key="11">
    <source>
        <dbReference type="ARBA" id="ARBA00022741"/>
    </source>
</evidence>
<evidence type="ECO:0000256" key="12">
    <source>
        <dbReference type="ARBA" id="ARBA00022777"/>
    </source>
</evidence>
<feature type="transmembrane region" description="Helical" evidence="20">
    <location>
        <begin position="294"/>
        <end position="313"/>
    </location>
</feature>
<feature type="transmembrane region" description="Helical" evidence="20">
    <location>
        <begin position="231"/>
        <end position="252"/>
    </location>
</feature>
<comment type="caution">
    <text evidence="22">The sequence shown here is derived from an EMBL/GenBank/DDBJ whole genome shotgun (WGS) entry which is preliminary data.</text>
</comment>
<evidence type="ECO:0000256" key="19">
    <source>
        <dbReference type="SAM" id="Coils"/>
    </source>
</evidence>
<keyword evidence="11" id="KW-0547">Nucleotide-binding</keyword>
<comment type="subcellular location">
    <subcellularLocation>
        <location evidence="3">Cytoplasm</location>
    </subcellularLocation>
</comment>
<evidence type="ECO:0000256" key="8">
    <source>
        <dbReference type="ARBA" id="ARBA00022553"/>
    </source>
</evidence>
<keyword evidence="8" id="KW-0597">Phosphoprotein</keyword>
<keyword evidence="6" id="KW-0004">4Fe-4S</keyword>
<keyword evidence="12" id="KW-0418">Kinase</keyword>
<evidence type="ECO:0000256" key="10">
    <source>
        <dbReference type="ARBA" id="ARBA00022723"/>
    </source>
</evidence>
<dbReference type="EC" id="2.7.13.3" evidence="4"/>
<evidence type="ECO:0000256" key="6">
    <source>
        <dbReference type="ARBA" id="ARBA00022485"/>
    </source>
</evidence>
<reference evidence="22 23" key="1">
    <citation type="submission" date="2023-08" db="EMBL/GenBank/DDBJ databases">
        <title>Draft genome sequence of Algoriphagus taiwanensis.</title>
        <authorList>
            <person name="Takatani N."/>
            <person name="Hosokawa M."/>
            <person name="Sawabe T."/>
        </authorList>
    </citation>
    <scope>NUCLEOTIDE SEQUENCE [LARGE SCALE GENOMIC DNA]</scope>
    <source>
        <strain evidence="22 23">JCM 19755</strain>
    </source>
</reference>
<comment type="cofactor">
    <cofactor evidence="2">
        <name>[4Fe-4S] cluster</name>
        <dbReference type="ChEBI" id="CHEBI:49883"/>
    </cofactor>
</comment>
<dbReference type="SMART" id="SM00387">
    <property type="entry name" value="HATPase_c"/>
    <property type="match status" value="1"/>
</dbReference>
<organism evidence="22 23">
    <name type="scientific">Algoriphagus taiwanensis</name>
    <dbReference type="NCBI Taxonomy" id="1445656"/>
    <lineage>
        <taxon>Bacteria</taxon>
        <taxon>Pseudomonadati</taxon>
        <taxon>Bacteroidota</taxon>
        <taxon>Cytophagia</taxon>
        <taxon>Cytophagales</taxon>
        <taxon>Cyclobacteriaceae</taxon>
        <taxon>Algoriphagus</taxon>
    </lineage>
</organism>
<evidence type="ECO:0000256" key="1">
    <source>
        <dbReference type="ARBA" id="ARBA00000085"/>
    </source>
</evidence>
<feature type="transmembrane region" description="Helical" evidence="20">
    <location>
        <begin position="6"/>
        <end position="23"/>
    </location>
</feature>
<dbReference type="InterPro" id="IPR011623">
    <property type="entry name" value="7TMR_DISM_rcpt_extracell_dom1"/>
</dbReference>
<evidence type="ECO:0000256" key="13">
    <source>
        <dbReference type="ARBA" id="ARBA00022840"/>
    </source>
</evidence>
<dbReference type="InterPro" id="IPR036890">
    <property type="entry name" value="HATPase_C_sf"/>
</dbReference>
<dbReference type="Pfam" id="PF02518">
    <property type="entry name" value="HATPase_c"/>
    <property type="match status" value="1"/>
</dbReference>
<evidence type="ECO:0000256" key="17">
    <source>
        <dbReference type="ARBA" id="ARBA00024827"/>
    </source>
</evidence>
<evidence type="ECO:0000256" key="18">
    <source>
        <dbReference type="ARBA" id="ARBA00030800"/>
    </source>
</evidence>
<dbReference type="PROSITE" id="PS50109">
    <property type="entry name" value="HIS_KIN"/>
    <property type="match status" value="1"/>
</dbReference>
<evidence type="ECO:0000256" key="2">
    <source>
        <dbReference type="ARBA" id="ARBA00001966"/>
    </source>
</evidence>
<evidence type="ECO:0000256" key="16">
    <source>
        <dbReference type="ARBA" id="ARBA00023014"/>
    </source>
</evidence>
<feature type="domain" description="Histidine kinase" evidence="21">
    <location>
        <begin position="446"/>
        <end position="632"/>
    </location>
</feature>
<evidence type="ECO:0000256" key="4">
    <source>
        <dbReference type="ARBA" id="ARBA00012438"/>
    </source>
</evidence>
<keyword evidence="13" id="KW-0067">ATP-binding</keyword>
<comment type="function">
    <text evidence="17">Member of the two-component regulatory system NreB/NreC involved in the control of dissimilatory nitrate/nitrite reduction in response to oxygen. NreB functions as a direct oxygen sensor histidine kinase which is autophosphorylated, in the absence of oxygen, probably at the conserved histidine residue, and transfers its phosphate group probably to a conserved aspartate residue of NreC. NreB/NreC activates the expression of the nitrate (narGHJI) and nitrite (nir) reductase operons, as well as the putative nitrate transporter gene narT.</text>
</comment>
<feature type="transmembrane region" description="Helical" evidence="20">
    <location>
        <begin position="325"/>
        <end position="345"/>
    </location>
</feature>
<dbReference type="Pfam" id="PF07730">
    <property type="entry name" value="HisKA_3"/>
    <property type="match status" value="1"/>
</dbReference>
<feature type="coiled-coil region" evidence="19">
    <location>
        <begin position="423"/>
        <end position="498"/>
    </location>
</feature>
<dbReference type="Pfam" id="PF07695">
    <property type="entry name" value="7TMR-DISM_7TM"/>
    <property type="match status" value="1"/>
</dbReference>
<dbReference type="Gene3D" id="3.30.565.10">
    <property type="entry name" value="Histidine kinase-like ATPase, C-terminal domain"/>
    <property type="match status" value="1"/>
</dbReference>
<dbReference type="EMBL" id="BTPE01000009">
    <property type="protein sequence ID" value="GMQ34337.1"/>
    <property type="molecule type" value="Genomic_DNA"/>
</dbReference>
<dbReference type="PRINTS" id="PR00344">
    <property type="entry name" value="BCTRLSENSOR"/>
</dbReference>
<keyword evidence="10" id="KW-0479">Metal-binding</keyword>
<dbReference type="CDD" id="cd16917">
    <property type="entry name" value="HATPase_UhpB-NarQ-NarX-like"/>
    <property type="match status" value="1"/>
</dbReference>
<protein>
    <recommendedName>
        <fullName evidence="5">Oxygen sensor histidine kinase NreB</fullName>
        <ecNumber evidence="4">2.7.13.3</ecNumber>
    </recommendedName>
    <alternativeName>
        <fullName evidence="18">Nitrogen regulation protein B</fullName>
    </alternativeName>
</protein>
<accession>A0ABQ6Q2D9</accession>
<evidence type="ECO:0000256" key="9">
    <source>
        <dbReference type="ARBA" id="ARBA00022679"/>
    </source>
</evidence>
<dbReference type="Proteomes" id="UP001307705">
    <property type="component" value="Unassembled WGS sequence"/>
</dbReference>
<keyword evidence="15" id="KW-0902">Two-component regulatory system</keyword>
<dbReference type="Pfam" id="PF07696">
    <property type="entry name" value="7TMR-DISMED2"/>
    <property type="match status" value="1"/>
</dbReference>
<dbReference type="SUPFAM" id="SSF55874">
    <property type="entry name" value="ATPase domain of HSP90 chaperone/DNA topoisomerase II/histidine kinase"/>
    <property type="match status" value="1"/>
</dbReference>
<dbReference type="PANTHER" id="PTHR24421">
    <property type="entry name" value="NITRATE/NITRITE SENSOR PROTEIN NARX-RELATED"/>
    <property type="match status" value="1"/>
</dbReference>
<evidence type="ECO:0000313" key="23">
    <source>
        <dbReference type="Proteomes" id="UP001307705"/>
    </source>
</evidence>
<evidence type="ECO:0000256" key="20">
    <source>
        <dbReference type="SAM" id="Phobius"/>
    </source>
</evidence>
<dbReference type="Gene3D" id="1.20.5.1930">
    <property type="match status" value="1"/>
</dbReference>
<evidence type="ECO:0000259" key="21">
    <source>
        <dbReference type="PROSITE" id="PS50109"/>
    </source>
</evidence>
<dbReference type="PANTHER" id="PTHR24421:SF10">
    <property type="entry name" value="NITRATE_NITRITE SENSOR PROTEIN NARQ"/>
    <property type="match status" value="1"/>
</dbReference>
<keyword evidence="20" id="KW-0812">Transmembrane</keyword>
<name>A0ABQ6Q2D9_9BACT</name>
<keyword evidence="19" id="KW-0175">Coiled coil</keyword>
<comment type="catalytic activity">
    <reaction evidence="1">
        <text>ATP + protein L-histidine = ADP + protein N-phospho-L-histidine.</text>
        <dbReference type="EC" id="2.7.13.3"/>
    </reaction>
</comment>
<feature type="transmembrane region" description="Helical" evidence="20">
    <location>
        <begin position="264"/>
        <end position="282"/>
    </location>
</feature>
<feature type="transmembrane region" description="Helical" evidence="20">
    <location>
        <begin position="357"/>
        <end position="375"/>
    </location>
</feature>
<dbReference type="InterPro" id="IPR050482">
    <property type="entry name" value="Sensor_HK_TwoCompSys"/>
</dbReference>
<keyword evidence="14" id="KW-0408">Iron</keyword>
<dbReference type="InterPro" id="IPR011712">
    <property type="entry name" value="Sig_transdc_His_kin_sub3_dim/P"/>
</dbReference>
<sequence>MFILLFHSPLHLYFLIITDYSWINFPVKVLFKRIVYWGFALFFLFLGACAEKGNEVRFGVFPDAGYESTLAWESFDTLPKSQTLFNPGITRTPWWIGLNLSNPTDQERQLYFVPSNPHINRIQVFENRSSRPSMELGDFFSFEQRPFLDRDLVIPLTLPPNSEQEYLIWMDKVGETFHIEPKIYDFGEFQEKKAKDTLVMGWILGWMCLVLVFALFFAAELKSSSGAIYAAYVLSISLWLATHWGLTFQYIWPEQVVWVGKARPFFNLTTNILILLLVIRFFPPHITGKMTSRVIWAVIIVQVALIYSIFATSEIMSNTEGKVQLLQFTLVVSLLSSLLVLVYSYQQWRAKVPLAGYYLLGVAFLALFGIILQLNQKILPMGLPSYLVDYGSAFGLMGETGMITAAFARKASLFKKEKEKLAFEILEKEKQVADQLIQVQEEERKRLGRDLHDSIGGMLASLYLKTETIQADNQEQSLTELRQMIEQSIQEARSLSHNLTPHHLEENGLENVLSLQINLLRQKYPLDFHFFFKIDSELPQTLQVILYRISNELLQNIVKHAQATEALLSISEIDGKIELIAEDNGKGIDPELPKTGIGLKNIQERVAYLKGNLDLESSSAGTTITITIPLHA</sequence>
<keyword evidence="20" id="KW-0472">Membrane</keyword>
<dbReference type="RefSeq" id="WP_338229162.1">
    <property type="nucleotide sequence ID" value="NZ_BTPE01000009.1"/>
</dbReference>
<dbReference type="InterPro" id="IPR003594">
    <property type="entry name" value="HATPase_dom"/>
</dbReference>
<dbReference type="InterPro" id="IPR004358">
    <property type="entry name" value="Sig_transdc_His_kin-like_C"/>
</dbReference>
<evidence type="ECO:0000256" key="14">
    <source>
        <dbReference type="ARBA" id="ARBA00023004"/>
    </source>
</evidence>
<feature type="transmembrane region" description="Helical" evidence="20">
    <location>
        <begin position="199"/>
        <end position="219"/>
    </location>
</feature>
<dbReference type="InterPro" id="IPR011622">
    <property type="entry name" value="7TMR_DISM_rcpt_extracell_dom2"/>
</dbReference>
<keyword evidence="23" id="KW-1185">Reference proteome</keyword>
<keyword evidence="20" id="KW-1133">Transmembrane helix</keyword>
<dbReference type="InterPro" id="IPR005467">
    <property type="entry name" value="His_kinase_dom"/>
</dbReference>
<feature type="transmembrane region" description="Helical" evidence="20">
    <location>
        <begin position="30"/>
        <end position="48"/>
    </location>
</feature>
<keyword evidence="16" id="KW-0411">Iron-sulfur</keyword>
<keyword evidence="9" id="KW-0808">Transferase</keyword>
<keyword evidence="7" id="KW-0963">Cytoplasm</keyword>
<proteinExistence type="predicted"/>
<evidence type="ECO:0000256" key="15">
    <source>
        <dbReference type="ARBA" id="ARBA00023012"/>
    </source>
</evidence>
<dbReference type="Gene3D" id="2.60.40.2380">
    <property type="match status" value="1"/>
</dbReference>
<evidence type="ECO:0000256" key="7">
    <source>
        <dbReference type="ARBA" id="ARBA00022490"/>
    </source>
</evidence>
<gene>
    <name evidence="22" type="ORF">Ataiwa_26090</name>
</gene>
<evidence type="ECO:0000256" key="3">
    <source>
        <dbReference type="ARBA" id="ARBA00004496"/>
    </source>
</evidence>
<evidence type="ECO:0000313" key="22">
    <source>
        <dbReference type="EMBL" id="GMQ34337.1"/>
    </source>
</evidence>